<evidence type="ECO:0000313" key="2">
    <source>
        <dbReference type="EMBL" id="GCE09438.1"/>
    </source>
</evidence>
<gene>
    <name evidence="2" type="ORF">KDAU_67670</name>
</gene>
<accession>A0A401ZRB1</accession>
<keyword evidence="3" id="KW-1185">Reference proteome</keyword>
<dbReference type="SUPFAM" id="SSF56112">
    <property type="entry name" value="Protein kinase-like (PK-like)"/>
    <property type="match status" value="1"/>
</dbReference>
<evidence type="ECO:0000259" key="1">
    <source>
        <dbReference type="Pfam" id="PF01636"/>
    </source>
</evidence>
<feature type="domain" description="Aminoglycoside phosphotransferase" evidence="1">
    <location>
        <begin position="89"/>
        <end position="263"/>
    </location>
</feature>
<dbReference type="GO" id="GO:0016740">
    <property type="term" value="F:transferase activity"/>
    <property type="evidence" value="ECO:0007669"/>
    <property type="project" value="UniProtKB-KW"/>
</dbReference>
<dbReference type="Pfam" id="PF01636">
    <property type="entry name" value="APH"/>
    <property type="match status" value="1"/>
</dbReference>
<dbReference type="OrthoDB" id="3328272at2"/>
<dbReference type="AlphaFoldDB" id="A0A401ZRB1"/>
<dbReference type="InterPro" id="IPR002575">
    <property type="entry name" value="Aminoglycoside_PTrfase"/>
</dbReference>
<dbReference type="RefSeq" id="WP_126601882.1">
    <property type="nucleotide sequence ID" value="NZ_BIFQ01000002.1"/>
</dbReference>
<proteinExistence type="predicted"/>
<comment type="caution">
    <text evidence="2">The sequence shown here is derived from an EMBL/GenBank/DDBJ whole genome shotgun (WGS) entry which is preliminary data.</text>
</comment>
<dbReference type="Proteomes" id="UP000287224">
    <property type="component" value="Unassembled WGS sequence"/>
</dbReference>
<sequence length="338" mass="38494">MDATRKFVEKEQLTNIVDATFGSARRLDTVARLRGGSKKGVYRLTFDDAFTAILYVWSGEENYWPVAHSEQETDEFDPLSSASGSDLFEASHAQLNAVGVRTPRIYFLDRSRRHITDDVAVVEDVRGGTLEALIHSDPQKAKHSLKRLGEALQVMRQQRGRCPGKVALVESVGDFPLRLSCEQILLSRALRDLAESASRVERIAQVRVRLEEKIYDLVSAVRPRHEYSLIHGELGPDHVLVDEQGDPVMIDIEGTMFFDVEWEHVFLQLRFGDHYQWLRASDLDEQRMQFYALAMYLSLVSGPLRLLDGDFPDRAAMMEIAQSNIQRVLTFLDKPDQD</sequence>
<organism evidence="2 3">
    <name type="scientific">Dictyobacter aurantiacus</name>
    <dbReference type="NCBI Taxonomy" id="1936993"/>
    <lineage>
        <taxon>Bacteria</taxon>
        <taxon>Bacillati</taxon>
        <taxon>Chloroflexota</taxon>
        <taxon>Ktedonobacteria</taxon>
        <taxon>Ktedonobacterales</taxon>
        <taxon>Dictyobacteraceae</taxon>
        <taxon>Dictyobacter</taxon>
    </lineage>
</organism>
<evidence type="ECO:0000313" key="3">
    <source>
        <dbReference type="Proteomes" id="UP000287224"/>
    </source>
</evidence>
<dbReference type="InterPro" id="IPR011009">
    <property type="entry name" value="Kinase-like_dom_sf"/>
</dbReference>
<dbReference type="EMBL" id="BIFQ01000002">
    <property type="protein sequence ID" value="GCE09438.1"/>
    <property type="molecule type" value="Genomic_DNA"/>
</dbReference>
<reference evidence="3" key="1">
    <citation type="submission" date="2018-12" db="EMBL/GenBank/DDBJ databases">
        <title>Tengunoibacter tsumagoiensis gen. nov., sp. nov., Dictyobacter kobayashii sp. nov., D. alpinus sp. nov., and D. joshuensis sp. nov. and description of Dictyobacteraceae fam. nov. within the order Ktedonobacterales isolated from Tengu-no-mugimeshi.</title>
        <authorList>
            <person name="Wang C.M."/>
            <person name="Zheng Y."/>
            <person name="Sakai Y."/>
            <person name="Toyoda A."/>
            <person name="Minakuchi Y."/>
            <person name="Abe K."/>
            <person name="Yokota A."/>
            <person name="Yabe S."/>
        </authorList>
    </citation>
    <scope>NUCLEOTIDE SEQUENCE [LARGE SCALE GENOMIC DNA]</scope>
    <source>
        <strain evidence="3">S-27</strain>
    </source>
</reference>
<name>A0A401ZRB1_9CHLR</name>
<keyword evidence="2" id="KW-0808">Transferase</keyword>
<protein>
    <submittedName>
        <fullName evidence="2">Aminoglycoside phosphotransferase</fullName>
    </submittedName>
</protein>